<evidence type="ECO:0000256" key="10">
    <source>
        <dbReference type="ARBA" id="ARBA00023242"/>
    </source>
</evidence>
<evidence type="ECO:0000256" key="12">
    <source>
        <dbReference type="PIRSR" id="PIRSR015919-1"/>
    </source>
</evidence>
<dbReference type="GO" id="GO:0005675">
    <property type="term" value="C:transcription factor TFIIH holo complex"/>
    <property type="evidence" value="ECO:0007669"/>
    <property type="project" value="UniProtKB-UniRule"/>
</dbReference>
<evidence type="ECO:0000256" key="5">
    <source>
        <dbReference type="ARBA" id="ARBA00022771"/>
    </source>
</evidence>
<keyword evidence="8 11" id="KW-0804">Transcription</keyword>
<dbReference type="SMART" id="SM00327">
    <property type="entry name" value="VWA"/>
    <property type="match status" value="1"/>
</dbReference>
<keyword evidence="5" id="KW-0863">Zinc-finger</keyword>
<protein>
    <recommendedName>
        <fullName evidence="11">General transcription and DNA repair factor IIH</fullName>
    </recommendedName>
</protein>
<evidence type="ECO:0000256" key="8">
    <source>
        <dbReference type="ARBA" id="ARBA00023163"/>
    </source>
</evidence>
<dbReference type="EMBL" id="MU005974">
    <property type="protein sequence ID" value="KAF2861221.1"/>
    <property type="molecule type" value="Genomic_DNA"/>
</dbReference>
<dbReference type="OrthoDB" id="284275at2759"/>
<feature type="compositionally biased region" description="Acidic residues" evidence="13">
    <location>
        <begin position="1"/>
        <end position="11"/>
    </location>
</feature>
<dbReference type="GO" id="GO:0006357">
    <property type="term" value="P:regulation of transcription by RNA polymerase II"/>
    <property type="evidence" value="ECO:0007669"/>
    <property type="project" value="UniProtKB-UniRule"/>
</dbReference>
<keyword evidence="3 11" id="KW-0479">Metal-binding</keyword>
<dbReference type="PROSITE" id="PS50234">
    <property type="entry name" value="VWFA"/>
    <property type="match status" value="1"/>
</dbReference>
<dbReference type="Proteomes" id="UP000799421">
    <property type="component" value="Unassembled WGS sequence"/>
</dbReference>
<dbReference type="PANTHER" id="PTHR12695:SF2">
    <property type="entry name" value="GENERAL TRANSCRIPTION FACTOR IIH SUBUNIT 2-RELATED"/>
    <property type="match status" value="1"/>
</dbReference>
<dbReference type="NCBIfam" id="TIGR00622">
    <property type="entry name" value="ssl1"/>
    <property type="match status" value="1"/>
</dbReference>
<evidence type="ECO:0000256" key="1">
    <source>
        <dbReference type="ARBA" id="ARBA00004123"/>
    </source>
</evidence>
<evidence type="ECO:0000259" key="14">
    <source>
        <dbReference type="PROSITE" id="PS50234"/>
    </source>
</evidence>
<dbReference type="InterPro" id="IPR046349">
    <property type="entry name" value="C1-like_sf"/>
</dbReference>
<keyword evidence="9" id="KW-0234">DNA repair</keyword>
<dbReference type="InterPro" id="IPR013087">
    <property type="entry name" value="Znf_C2H2_type"/>
</dbReference>
<sequence length="397" mass="43654">MAESDPEYDPNDSDHAPKPSARSKHAKWEAPATSRWTLPPVPTPTSDVPPPPKHQRQLKDTTPLQRGIIRNVLLILDLSSSMSQKDLRPTRQLFTIKTCITLVREFFSQNPISQLGILATRDGICTEISPLSGNPSEHITALAGLRSLEPRGNPSLQNTLEMSRALLYHTPPHSSKEVIILLGGLMTSDPGDINTTIASCVKDHVRIRIIGLSAEMFICGEICRRTNGGAGGYYNIATDEVEFERLVAEVAIPSVVVMREKRGRGAELLRMGFPSRGVGRDNSLASLCACHGKLGRGGYMCSMCGARVCALPTTCPVCGLMLILSTHLARSYHHLFPLRNWVEVPWEKGECFGCLRPFEDGEGQGRYECTACHQHFCINCDVFCHEVVHNCPGCLSK</sequence>
<gene>
    <name evidence="15" type="ORF">K470DRAFT_257136</name>
</gene>
<evidence type="ECO:0000256" key="13">
    <source>
        <dbReference type="SAM" id="MobiDB-lite"/>
    </source>
</evidence>
<dbReference type="GO" id="GO:0006351">
    <property type="term" value="P:DNA-templated transcription"/>
    <property type="evidence" value="ECO:0007669"/>
    <property type="project" value="InterPro"/>
</dbReference>
<evidence type="ECO:0000256" key="7">
    <source>
        <dbReference type="ARBA" id="ARBA00023015"/>
    </source>
</evidence>
<dbReference type="AlphaFoldDB" id="A0A6A7C140"/>
<dbReference type="InterPro" id="IPR007198">
    <property type="entry name" value="Ssl1-like"/>
</dbReference>
<dbReference type="PANTHER" id="PTHR12695">
    <property type="entry name" value="GENERAL TRANSCRIPTION FACTOR IIH SUBUNIT 2"/>
    <property type="match status" value="1"/>
</dbReference>
<dbReference type="Pfam" id="PF04056">
    <property type="entry name" value="Ssl1"/>
    <property type="match status" value="1"/>
</dbReference>
<evidence type="ECO:0000313" key="15">
    <source>
        <dbReference type="EMBL" id="KAF2861221.1"/>
    </source>
</evidence>
<dbReference type="PIRSF" id="PIRSF015919">
    <property type="entry name" value="TFIIH_SSL1"/>
    <property type="match status" value="1"/>
</dbReference>
<dbReference type="Gene3D" id="3.30.40.10">
    <property type="entry name" value="Zinc/RING finger domain, C3HC4 (zinc finger)"/>
    <property type="match status" value="1"/>
</dbReference>
<keyword evidence="10 11" id="KW-0539">Nucleus</keyword>
<comment type="function">
    <text evidence="11">Component of the general transcription and DNA repair factor IIH (TFIIH) core complex, which is involved in general and transcription-coupled nucleotide excision repair (NER) of damaged DNA and, when complexed to TFIIK, in RNA transcription by RNA polymerase II.</text>
</comment>
<dbReference type="InterPro" id="IPR036465">
    <property type="entry name" value="vWFA_dom_sf"/>
</dbReference>
<organism evidence="15 16">
    <name type="scientific">Piedraia hortae CBS 480.64</name>
    <dbReference type="NCBI Taxonomy" id="1314780"/>
    <lineage>
        <taxon>Eukaryota</taxon>
        <taxon>Fungi</taxon>
        <taxon>Dikarya</taxon>
        <taxon>Ascomycota</taxon>
        <taxon>Pezizomycotina</taxon>
        <taxon>Dothideomycetes</taxon>
        <taxon>Dothideomycetidae</taxon>
        <taxon>Capnodiales</taxon>
        <taxon>Piedraiaceae</taxon>
        <taxon>Piedraia</taxon>
    </lineage>
</organism>
<dbReference type="GO" id="GO:0008270">
    <property type="term" value="F:zinc ion binding"/>
    <property type="evidence" value="ECO:0007669"/>
    <property type="project" value="UniProtKB-UniRule"/>
</dbReference>
<evidence type="ECO:0000256" key="9">
    <source>
        <dbReference type="ARBA" id="ARBA00023204"/>
    </source>
</evidence>
<proteinExistence type="inferred from homology"/>
<dbReference type="GO" id="GO:0006289">
    <property type="term" value="P:nucleotide-excision repair"/>
    <property type="evidence" value="ECO:0007669"/>
    <property type="project" value="UniProtKB-UniRule"/>
</dbReference>
<comment type="similarity">
    <text evidence="2 11">Belongs to the GTF2H2 family.</text>
</comment>
<keyword evidence="16" id="KW-1185">Reference proteome</keyword>
<dbReference type="GO" id="GO:0000439">
    <property type="term" value="C:transcription factor TFIIH core complex"/>
    <property type="evidence" value="ECO:0007669"/>
    <property type="project" value="UniProtKB-UniRule"/>
</dbReference>
<feature type="compositionally biased region" description="Pro residues" evidence="13">
    <location>
        <begin position="39"/>
        <end position="52"/>
    </location>
</feature>
<accession>A0A6A7C140</accession>
<feature type="domain" description="VWFA" evidence="14">
    <location>
        <begin position="71"/>
        <end position="250"/>
    </location>
</feature>
<dbReference type="PROSITE" id="PS00028">
    <property type="entry name" value="ZINC_FINGER_C2H2_1"/>
    <property type="match status" value="1"/>
</dbReference>
<dbReference type="SUPFAM" id="SSF53300">
    <property type="entry name" value="vWA-like"/>
    <property type="match status" value="1"/>
</dbReference>
<dbReference type="FunFam" id="3.40.50.410:FF:000015">
    <property type="entry name" value="General transcription factor IIH subunit 2"/>
    <property type="match status" value="1"/>
</dbReference>
<dbReference type="SUPFAM" id="SSF57889">
    <property type="entry name" value="Cysteine-rich domain"/>
    <property type="match status" value="1"/>
</dbReference>
<evidence type="ECO:0000256" key="3">
    <source>
        <dbReference type="ARBA" id="ARBA00022723"/>
    </source>
</evidence>
<dbReference type="InterPro" id="IPR012170">
    <property type="entry name" value="TFIIH_SSL1/p44"/>
</dbReference>
<dbReference type="SMART" id="SM01047">
    <property type="entry name" value="C1_4"/>
    <property type="match status" value="1"/>
</dbReference>
<evidence type="ECO:0000313" key="16">
    <source>
        <dbReference type="Proteomes" id="UP000799421"/>
    </source>
</evidence>
<dbReference type="Gene3D" id="3.40.50.410">
    <property type="entry name" value="von Willebrand factor, type A domain"/>
    <property type="match status" value="1"/>
</dbReference>
<keyword evidence="4" id="KW-0227">DNA damage</keyword>
<dbReference type="InterPro" id="IPR004595">
    <property type="entry name" value="TFIIH_C1-like_dom"/>
</dbReference>
<keyword evidence="7 11" id="KW-0805">Transcription regulation</keyword>
<evidence type="ECO:0000256" key="4">
    <source>
        <dbReference type="ARBA" id="ARBA00022763"/>
    </source>
</evidence>
<evidence type="ECO:0000256" key="2">
    <source>
        <dbReference type="ARBA" id="ARBA00006092"/>
    </source>
</evidence>
<dbReference type="InterPro" id="IPR013083">
    <property type="entry name" value="Znf_RING/FYVE/PHD"/>
</dbReference>
<dbReference type="Pfam" id="PF07975">
    <property type="entry name" value="C1_4"/>
    <property type="match status" value="1"/>
</dbReference>
<keyword evidence="6 11" id="KW-0862">Zinc</keyword>
<name>A0A6A7C140_9PEZI</name>
<dbReference type="InterPro" id="IPR002035">
    <property type="entry name" value="VWF_A"/>
</dbReference>
<comment type="subcellular location">
    <subcellularLocation>
        <location evidence="1 11">Nucleus</location>
    </subcellularLocation>
</comment>
<feature type="region of interest" description="Disordered" evidence="13">
    <location>
        <begin position="1"/>
        <end position="63"/>
    </location>
</feature>
<feature type="zinc finger region" description="C4-type" evidence="12">
    <location>
        <begin position="301"/>
        <end position="318"/>
    </location>
</feature>
<evidence type="ECO:0000256" key="11">
    <source>
        <dbReference type="PIRNR" id="PIRNR015919"/>
    </source>
</evidence>
<evidence type="ECO:0000256" key="6">
    <source>
        <dbReference type="ARBA" id="ARBA00022833"/>
    </source>
</evidence>
<reference evidence="15" key="1">
    <citation type="journal article" date="2020" name="Stud. Mycol.">
        <title>101 Dothideomycetes genomes: a test case for predicting lifestyles and emergence of pathogens.</title>
        <authorList>
            <person name="Haridas S."/>
            <person name="Albert R."/>
            <person name="Binder M."/>
            <person name="Bloem J."/>
            <person name="Labutti K."/>
            <person name="Salamov A."/>
            <person name="Andreopoulos B."/>
            <person name="Baker S."/>
            <person name="Barry K."/>
            <person name="Bills G."/>
            <person name="Bluhm B."/>
            <person name="Cannon C."/>
            <person name="Castanera R."/>
            <person name="Culley D."/>
            <person name="Daum C."/>
            <person name="Ezra D."/>
            <person name="Gonzalez J."/>
            <person name="Henrissat B."/>
            <person name="Kuo A."/>
            <person name="Liang C."/>
            <person name="Lipzen A."/>
            <person name="Lutzoni F."/>
            <person name="Magnuson J."/>
            <person name="Mondo S."/>
            <person name="Nolan M."/>
            <person name="Ohm R."/>
            <person name="Pangilinan J."/>
            <person name="Park H.-J."/>
            <person name="Ramirez L."/>
            <person name="Alfaro M."/>
            <person name="Sun H."/>
            <person name="Tritt A."/>
            <person name="Yoshinaga Y."/>
            <person name="Zwiers L.-H."/>
            <person name="Turgeon B."/>
            <person name="Goodwin S."/>
            <person name="Spatafora J."/>
            <person name="Crous P."/>
            <person name="Grigoriev I."/>
        </authorList>
    </citation>
    <scope>NUCLEOTIDE SEQUENCE</scope>
    <source>
        <strain evidence="15">CBS 480.64</strain>
    </source>
</reference>